<dbReference type="EC" id="1.7.1.4" evidence="6"/>
<sequence>MRWLKVASVSDIPPDTARIYHLDRLLPPEGSMSTPMEVAIFKVNGTFYCLNNTCPHLGGPLGEGWVEGNVVICPLHYWEFDIRTGESPDDPTLCVTTYPCKVEAGYVYIGLEEEAEEGP</sequence>
<name>S0EVJ5_CHTCT</name>
<dbReference type="InterPro" id="IPR017941">
    <property type="entry name" value="Rieske_2Fe-2S"/>
</dbReference>
<dbReference type="Gene3D" id="2.102.10.10">
    <property type="entry name" value="Rieske [2Fe-2S] iron-sulphur domain"/>
    <property type="match status" value="1"/>
</dbReference>
<dbReference type="HOGENOM" id="CLU_055690_5_2_0"/>
<dbReference type="EMBL" id="HF951689">
    <property type="protein sequence ID" value="CCW35819.1"/>
    <property type="molecule type" value="Genomic_DNA"/>
</dbReference>
<keyword evidence="7" id="KW-1185">Reference proteome</keyword>
<dbReference type="GO" id="GO:0008942">
    <property type="term" value="F:nitrite reductase [NAD(P)H] activity"/>
    <property type="evidence" value="ECO:0007669"/>
    <property type="project" value="UniProtKB-EC"/>
</dbReference>
<dbReference type="STRING" id="454171.CP488_02077"/>
<organism evidence="6 7">
    <name type="scientific">Chthonomonas calidirosea (strain DSM 23976 / ICMP 18418 / T49)</name>
    <dbReference type="NCBI Taxonomy" id="1303518"/>
    <lineage>
        <taxon>Bacteria</taxon>
        <taxon>Bacillati</taxon>
        <taxon>Armatimonadota</taxon>
        <taxon>Chthonomonadia</taxon>
        <taxon>Chthonomonadales</taxon>
        <taxon>Chthonomonadaceae</taxon>
        <taxon>Chthonomonas</taxon>
    </lineage>
</organism>
<keyword evidence="1" id="KW-0001">2Fe-2S</keyword>
<dbReference type="Pfam" id="PF00355">
    <property type="entry name" value="Rieske"/>
    <property type="match status" value="1"/>
</dbReference>
<gene>
    <name evidence="6" type="ORF">CCALI_02012</name>
</gene>
<dbReference type="InParanoid" id="S0EVJ5"/>
<keyword evidence="2" id="KW-0479">Metal-binding</keyword>
<dbReference type="SUPFAM" id="SSF50022">
    <property type="entry name" value="ISP domain"/>
    <property type="match status" value="1"/>
</dbReference>
<dbReference type="RefSeq" id="WP_016483343.1">
    <property type="nucleotide sequence ID" value="NC_021487.1"/>
</dbReference>
<dbReference type="GO" id="GO:0016705">
    <property type="term" value="F:oxidoreductase activity, acting on paired donors, with incorporation or reduction of molecular oxygen"/>
    <property type="evidence" value="ECO:0007669"/>
    <property type="project" value="UniProtKB-ARBA"/>
</dbReference>
<keyword evidence="6" id="KW-0560">Oxidoreductase</keyword>
<dbReference type="eggNOG" id="COG2146">
    <property type="taxonomic scope" value="Bacteria"/>
</dbReference>
<accession>S0EVJ5</accession>
<dbReference type="InterPro" id="IPR036922">
    <property type="entry name" value="Rieske_2Fe-2S_sf"/>
</dbReference>
<keyword evidence="4" id="KW-0411">Iron-sulfur</keyword>
<evidence type="ECO:0000256" key="3">
    <source>
        <dbReference type="ARBA" id="ARBA00023004"/>
    </source>
</evidence>
<evidence type="ECO:0000256" key="4">
    <source>
        <dbReference type="ARBA" id="ARBA00023014"/>
    </source>
</evidence>
<protein>
    <submittedName>
        <fullName evidence="6">Ferredoxin subunits of nitrite reductase and ring-hydroxylating dioxygenases</fullName>
        <ecNumber evidence="6">1.7.1.4</ecNumber>
    </submittedName>
</protein>
<evidence type="ECO:0000313" key="6">
    <source>
        <dbReference type="EMBL" id="CCW35819.1"/>
    </source>
</evidence>
<proteinExistence type="predicted"/>
<evidence type="ECO:0000256" key="2">
    <source>
        <dbReference type="ARBA" id="ARBA00022723"/>
    </source>
</evidence>
<keyword evidence="3" id="KW-0408">Iron</keyword>
<keyword evidence="6" id="KW-0223">Dioxygenase</keyword>
<dbReference type="FunCoup" id="S0EVJ5">
    <property type="interactions" value="34"/>
</dbReference>
<dbReference type="GO" id="GO:0046872">
    <property type="term" value="F:metal ion binding"/>
    <property type="evidence" value="ECO:0007669"/>
    <property type="project" value="UniProtKB-KW"/>
</dbReference>
<evidence type="ECO:0000256" key="1">
    <source>
        <dbReference type="ARBA" id="ARBA00022714"/>
    </source>
</evidence>
<dbReference type="KEGG" id="ccz:CCALI_02012"/>
<dbReference type="PANTHER" id="PTHR21496">
    <property type="entry name" value="FERREDOXIN-RELATED"/>
    <property type="match status" value="1"/>
</dbReference>
<reference evidence="7" key="1">
    <citation type="submission" date="2013-03" db="EMBL/GenBank/DDBJ databases">
        <title>Genome sequence of Chthonomonas calidirosea, the first sequenced genome from the Armatimonadetes phylum (formally candidate division OP10).</title>
        <authorList>
            <person name="Lee K.C.Y."/>
            <person name="Morgan X.C."/>
            <person name="Dunfield P.F."/>
            <person name="Tamas I."/>
            <person name="Houghton K.M."/>
            <person name="Vyssotski M."/>
            <person name="Ryan J.L.J."/>
            <person name="Lagutin K."/>
            <person name="McDonald I.R."/>
            <person name="Stott M.B."/>
        </authorList>
    </citation>
    <scope>NUCLEOTIDE SEQUENCE [LARGE SCALE GENOMIC DNA]</scope>
    <source>
        <strain evidence="7">DSM 23976 / ICMP 18418 / T49</strain>
    </source>
</reference>
<evidence type="ECO:0000313" key="7">
    <source>
        <dbReference type="Proteomes" id="UP000014227"/>
    </source>
</evidence>
<dbReference type="AlphaFoldDB" id="S0EVJ5"/>
<dbReference type="PATRIC" id="fig|1303518.3.peg.2076"/>
<dbReference type="Proteomes" id="UP000014227">
    <property type="component" value="Chromosome I"/>
</dbReference>
<feature type="domain" description="Rieske" evidence="5">
    <location>
        <begin position="4"/>
        <end position="109"/>
    </location>
</feature>
<dbReference type="PANTHER" id="PTHR21496:SF23">
    <property type="entry name" value="3-PHENYLPROPIONATE_CINNAMIC ACID DIOXYGENASE FERREDOXIN SUBUNIT"/>
    <property type="match status" value="1"/>
</dbReference>
<dbReference type="GO" id="GO:0051537">
    <property type="term" value="F:2 iron, 2 sulfur cluster binding"/>
    <property type="evidence" value="ECO:0007669"/>
    <property type="project" value="UniProtKB-KW"/>
</dbReference>
<dbReference type="GO" id="GO:0051213">
    <property type="term" value="F:dioxygenase activity"/>
    <property type="evidence" value="ECO:0007669"/>
    <property type="project" value="UniProtKB-KW"/>
</dbReference>
<dbReference type="GO" id="GO:0004497">
    <property type="term" value="F:monooxygenase activity"/>
    <property type="evidence" value="ECO:0007669"/>
    <property type="project" value="UniProtKB-ARBA"/>
</dbReference>
<dbReference type="PROSITE" id="PS51296">
    <property type="entry name" value="RIESKE"/>
    <property type="match status" value="1"/>
</dbReference>
<evidence type="ECO:0000259" key="5">
    <source>
        <dbReference type="PROSITE" id="PS51296"/>
    </source>
</evidence>